<evidence type="ECO:0000256" key="3">
    <source>
        <dbReference type="ARBA" id="ARBA00022884"/>
    </source>
</evidence>
<dbReference type="Proteomes" id="UP000198575">
    <property type="component" value="Unassembled WGS sequence"/>
</dbReference>
<dbReference type="STRING" id="578942.SAMN05216289_10712"/>
<evidence type="ECO:0000256" key="5">
    <source>
        <dbReference type="ARBA" id="ARBA00023274"/>
    </source>
</evidence>
<gene>
    <name evidence="6" type="primary">rpsQ</name>
    <name evidence="7" type="ORF">SAMN05216289_10712</name>
</gene>
<keyword evidence="8" id="KW-1185">Reference proteome</keyword>
<dbReference type="RefSeq" id="WP_092406408.1">
    <property type="nucleotide sequence ID" value="NZ_FOVF01000007.1"/>
</dbReference>
<dbReference type="GO" id="GO:0022627">
    <property type="term" value="C:cytosolic small ribosomal subunit"/>
    <property type="evidence" value="ECO:0007669"/>
    <property type="project" value="UniProtKB-UniRule"/>
</dbReference>
<evidence type="ECO:0000313" key="8">
    <source>
        <dbReference type="Proteomes" id="UP000198575"/>
    </source>
</evidence>
<evidence type="ECO:0000256" key="6">
    <source>
        <dbReference type="HAMAP-Rule" id="MF_01345"/>
    </source>
</evidence>
<keyword evidence="2 6" id="KW-0699">rRNA-binding</keyword>
<reference evidence="7 8" key="1">
    <citation type="submission" date="2016-10" db="EMBL/GenBank/DDBJ databases">
        <authorList>
            <person name="de Groot N.N."/>
        </authorList>
    </citation>
    <scope>NUCLEOTIDE SEQUENCE [LARGE SCALE GENOMIC DNA]</scope>
    <source>
        <strain evidence="7 8">CGMCC 1.7659</strain>
    </source>
</reference>
<dbReference type="GO" id="GO:0019843">
    <property type="term" value="F:rRNA binding"/>
    <property type="evidence" value="ECO:0007669"/>
    <property type="project" value="UniProtKB-UniRule"/>
</dbReference>
<keyword evidence="5 6" id="KW-0687">Ribonucleoprotein</keyword>
<dbReference type="SUPFAM" id="SSF50249">
    <property type="entry name" value="Nucleic acid-binding proteins"/>
    <property type="match status" value="1"/>
</dbReference>
<protein>
    <recommendedName>
        <fullName evidence="6">Small ribosomal subunit protein uS17</fullName>
    </recommendedName>
</protein>
<dbReference type="InterPro" id="IPR019984">
    <property type="entry name" value="Ribosomal_uS17_bact/chlr"/>
</dbReference>
<evidence type="ECO:0000256" key="4">
    <source>
        <dbReference type="ARBA" id="ARBA00022980"/>
    </source>
</evidence>
<dbReference type="GO" id="GO:0006412">
    <property type="term" value="P:translation"/>
    <property type="evidence" value="ECO:0007669"/>
    <property type="project" value="UniProtKB-UniRule"/>
</dbReference>
<dbReference type="Gene3D" id="2.40.50.140">
    <property type="entry name" value="Nucleic acid-binding proteins"/>
    <property type="match status" value="1"/>
</dbReference>
<comment type="similarity">
    <text evidence="1 6">Belongs to the universal ribosomal protein uS17 family.</text>
</comment>
<dbReference type="AlphaFoldDB" id="A0A1I4X150"/>
<dbReference type="GO" id="GO:0003735">
    <property type="term" value="F:structural constituent of ribosome"/>
    <property type="evidence" value="ECO:0007669"/>
    <property type="project" value="UniProtKB-UniRule"/>
</dbReference>
<dbReference type="PANTHER" id="PTHR10744:SF1">
    <property type="entry name" value="SMALL RIBOSOMAL SUBUNIT PROTEIN US17M"/>
    <property type="match status" value="1"/>
</dbReference>
<dbReference type="NCBIfam" id="NF004123">
    <property type="entry name" value="PRK05610.1"/>
    <property type="match status" value="1"/>
</dbReference>
<keyword evidence="4 6" id="KW-0689">Ribosomal protein</keyword>
<organism evidence="7 8">
    <name type="scientific">Dokdonella immobilis</name>
    <dbReference type="NCBI Taxonomy" id="578942"/>
    <lineage>
        <taxon>Bacteria</taxon>
        <taxon>Pseudomonadati</taxon>
        <taxon>Pseudomonadota</taxon>
        <taxon>Gammaproteobacteria</taxon>
        <taxon>Lysobacterales</taxon>
        <taxon>Rhodanobacteraceae</taxon>
        <taxon>Dokdonella</taxon>
    </lineage>
</organism>
<dbReference type="InterPro" id="IPR000266">
    <property type="entry name" value="Ribosomal_uS17"/>
</dbReference>
<dbReference type="CDD" id="cd00364">
    <property type="entry name" value="Ribosomal_uS17"/>
    <property type="match status" value="1"/>
</dbReference>
<dbReference type="HAMAP" id="MF_01345_B">
    <property type="entry name" value="Ribosomal_uS17_B"/>
    <property type="match status" value="1"/>
</dbReference>
<evidence type="ECO:0000256" key="2">
    <source>
        <dbReference type="ARBA" id="ARBA00022730"/>
    </source>
</evidence>
<accession>A0A1I4X150</accession>
<comment type="function">
    <text evidence="6">One of the primary rRNA binding proteins, it binds specifically to the 5'-end of 16S ribosomal RNA.</text>
</comment>
<dbReference type="OrthoDB" id="9811714at2"/>
<sequence length="87" mass="9959">MSESEKNVRTLEGRVVSNKMQKTVTVLLERQVQHPLYGKIVRRSSKVHAHDAEGTCQEGDVVRISETRPMSKTKNWRVVEIVTRATQ</sequence>
<dbReference type="EMBL" id="FOVF01000007">
    <property type="protein sequence ID" value="SFN19342.1"/>
    <property type="molecule type" value="Genomic_DNA"/>
</dbReference>
<dbReference type="Pfam" id="PF00366">
    <property type="entry name" value="Ribosomal_S17"/>
    <property type="match status" value="1"/>
</dbReference>
<name>A0A1I4X150_9GAMM</name>
<dbReference type="PANTHER" id="PTHR10744">
    <property type="entry name" value="40S RIBOSOMAL PROTEIN S11 FAMILY MEMBER"/>
    <property type="match status" value="1"/>
</dbReference>
<dbReference type="InterPro" id="IPR012340">
    <property type="entry name" value="NA-bd_OB-fold"/>
</dbReference>
<dbReference type="PRINTS" id="PR00973">
    <property type="entry name" value="RIBOSOMALS17"/>
</dbReference>
<evidence type="ECO:0000313" key="7">
    <source>
        <dbReference type="EMBL" id="SFN19342.1"/>
    </source>
</evidence>
<proteinExistence type="inferred from homology"/>
<evidence type="ECO:0000256" key="1">
    <source>
        <dbReference type="ARBA" id="ARBA00010254"/>
    </source>
</evidence>
<dbReference type="NCBIfam" id="TIGR03635">
    <property type="entry name" value="uS17_bact"/>
    <property type="match status" value="1"/>
</dbReference>
<keyword evidence="3 6" id="KW-0694">RNA-binding</keyword>
<comment type="subunit">
    <text evidence="6">Part of the 30S ribosomal subunit.</text>
</comment>